<keyword evidence="2" id="KW-1185">Reference proteome</keyword>
<gene>
    <name evidence="1" type="ORF">GCM10022278_17500</name>
</gene>
<comment type="caution">
    <text evidence="1">The sequence shown here is derived from an EMBL/GenBank/DDBJ whole genome shotgun (WGS) entry which is preliminary data.</text>
</comment>
<organism evidence="1 2">
    <name type="scientific">Allohahella marinimesophila</name>
    <dbReference type="NCBI Taxonomy" id="1054972"/>
    <lineage>
        <taxon>Bacteria</taxon>
        <taxon>Pseudomonadati</taxon>
        <taxon>Pseudomonadota</taxon>
        <taxon>Gammaproteobacteria</taxon>
        <taxon>Oceanospirillales</taxon>
        <taxon>Hahellaceae</taxon>
        <taxon>Allohahella</taxon>
    </lineage>
</organism>
<name>A0ABP7P5V6_9GAMM</name>
<dbReference type="EMBL" id="BAABBO010000007">
    <property type="protein sequence ID" value="GAA3959774.1"/>
    <property type="molecule type" value="Genomic_DNA"/>
</dbReference>
<reference evidence="2" key="1">
    <citation type="journal article" date="2019" name="Int. J. Syst. Evol. Microbiol.">
        <title>The Global Catalogue of Microorganisms (GCM) 10K type strain sequencing project: providing services to taxonomists for standard genome sequencing and annotation.</title>
        <authorList>
            <consortium name="The Broad Institute Genomics Platform"/>
            <consortium name="The Broad Institute Genome Sequencing Center for Infectious Disease"/>
            <person name="Wu L."/>
            <person name="Ma J."/>
        </authorList>
    </citation>
    <scope>NUCLEOTIDE SEQUENCE [LARGE SCALE GENOMIC DNA]</scope>
    <source>
        <strain evidence="2">JCM 17555</strain>
    </source>
</reference>
<accession>A0ABP7P5V6</accession>
<sequence>MTYEGLLNWMQLTVLRKAFYRGYLLIGALAGENEAGIDTPAI</sequence>
<evidence type="ECO:0000313" key="1">
    <source>
        <dbReference type="EMBL" id="GAA3959774.1"/>
    </source>
</evidence>
<proteinExistence type="predicted"/>
<dbReference type="Proteomes" id="UP001501337">
    <property type="component" value="Unassembled WGS sequence"/>
</dbReference>
<evidence type="ECO:0000313" key="2">
    <source>
        <dbReference type="Proteomes" id="UP001501337"/>
    </source>
</evidence>
<protein>
    <submittedName>
        <fullName evidence="1">Uncharacterized protein</fullName>
    </submittedName>
</protein>